<name>A0A0V1IMA3_TRIPS</name>
<evidence type="ECO:0000313" key="1">
    <source>
        <dbReference type="EMBL" id="KRZ23938.1"/>
    </source>
</evidence>
<dbReference type="AlphaFoldDB" id="A0A0V1IMA3"/>
<keyword evidence="2" id="KW-1185">Reference proteome</keyword>
<gene>
    <name evidence="1" type="ORF">T4B_1884</name>
</gene>
<sequence length="129" mass="14821">MRKISDKDLCKTFMKLIKQCRILSNWRKQALNDKRGCGDLEINSSDWISKFIFNPGVHRPPFDPSKPLSTPQIVPSTLRGSILTTLATSDLDPSWASFNQWTSLQAFIERDIRVLKHMDQVNTNHHDIA</sequence>
<reference evidence="1 2" key="1">
    <citation type="submission" date="2015-01" db="EMBL/GenBank/DDBJ databases">
        <title>Evolution of Trichinella species and genotypes.</title>
        <authorList>
            <person name="Korhonen P.K."/>
            <person name="Edoardo P."/>
            <person name="Giuseppe L.R."/>
            <person name="Gasser R.B."/>
        </authorList>
    </citation>
    <scope>NUCLEOTIDE SEQUENCE [LARGE SCALE GENOMIC DNA]</scope>
    <source>
        <strain evidence="1">ISS588</strain>
    </source>
</reference>
<dbReference type="Proteomes" id="UP000054805">
    <property type="component" value="Unassembled WGS sequence"/>
</dbReference>
<accession>A0A0V1IMA3</accession>
<organism evidence="1 2">
    <name type="scientific">Trichinella pseudospiralis</name>
    <name type="common">Parasitic roundworm</name>
    <dbReference type="NCBI Taxonomy" id="6337"/>
    <lineage>
        <taxon>Eukaryota</taxon>
        <taxon>Metazoa</taxon>
        <taxon>Ecdysozoa</taxon>
        <taxon>Nematoda</taxon>
        <taxon>Enoplea</taxon>
        <taxon>Dorylaimia</taxon>
        <taxon>Trichinellida</taxon>
        <taxon>Trichinellidae</taxon>
        <taxon>Trichinella</taxon>
    </lineage>
</organism>
<comment type="caution">
    <text evidence="1">The sequence shown here is derived from an EMBL/GenBank/DDBJ whole genome shotgun (WGS) entry which is preliminary data.</text>
</comment>
<dbReference type="EMBL" id="JYDS01000132">
    <property type="protein sequence ID" value="KRZ23938.1"/>
    <property type="molecule type" value="Genomic_DNA"/>
</dbReference>
<proteinExistence type="predicted"/>
<protein>
    <submittedName>
        <fullName evidence="1">Uncharacterized protein</fullName>
    </submittedName>
</protein>
<evidence type="ECO:0000313" key="2">
    <source>
        <dbReference type="Proteomes" id="UP000054805"/>
    </source>
</evidence>